<evidence type="ECO:0000313" key="4">
    <source>
        <dbReference type="Proteomes" id="UP000192257"/>
    </source>
</evidence>
<keyword evidence="1" id="KW-0472">Membrane</keyword>
<reference evidence="3 4" key="1">
    <citation type="submission" date="2017-03" db="EMBL/GenBank/DDBJ databases">
        <title>An alternative strategy for trypanosome survival in the mammalian bloodstream revealed through genome and transcriptome analysis of the ubiquitous bovine parasite Trypanosoma (Megatrypanum) theileri.</title>
        <authorList>
            <person name="Kelly S."/>
            <person name="Ivens A."/>
            <person name="Mott A."/>
            <person name="O'Neill E."/>
            <person name="Emms D."/>
            <person name="Macleod O."/>
            <person name="Voorheis P."/>
            <person name="Matthews J."/>
            <person name="Matthews K."/>
            <person name="Carrington M."/>
        </authorList>
    </citation>
    <scope>NUCLEOTIDE SEQUENCE [LARGE SCALE GENOMIC DNA]</scope>
    <source>
        <strain evidence="3">Edinburgh</strain>
    </source>
</reference>
<gene>
    <name evidence="3" type="ORF">TM35_000025310</name>
</gene>
<organism evidence="3 4">
    <name type="scientific">Trypanosoma theileri</name>
    <dbReference type="NCBI Taxonomy" id="67003"/>
    <lineage>
        <taxon>Eukaryota</taxon>
        <taxon>Discoba</taxon>
        <taxon>Euglenozoa</taxon>
        <taxon>Kinetoplastea</taxon>
        <taxon>Metakinetoplastina</taxon>
        <taxon>Trypanosomatida</taxon>
        <taxon>Trypanosomatidae</taxon>
        <taxon>Trypanosoma</taxon>
    </lineage>
</organism>
<dbReference type="OrthoDB" id="251129at2759"/>
<dbReference type="RefSeq" id="XP_028887271.1">
    <property type="nucleotide sequence ID" value="XM_029021849.1"/>
</dbReference>
<keyword evidence="1" id="KW-0812">Transmembrane</keyword>
<sequence length="281" mass="31934">MLAALCTMAASFSTPVAAVEEEEEDDIFARLSGNWSVFWLAGQQPRRTVFVAEISRGIVELREEAPIGVMTSFVDSVVSLFRPSDDESEMPQSQCVSTAWLRDDRHVVSVHYSAVNNGIYLSGCSEEVIPLPSYRTEKNLGLVLEAPRAVYFPVNGVCTPASFTIKGYWVEQLRKNVFLMVLMFHDGTHDCSLVFQFIKQISDKKESFSVLWTFLLLIIVSLVKFIPRFYLKKTGRIIGDKSFVRSQRYVLSEARRNQLIQKQEEIIRRMKEEDGKSQGAI</sequence>
<protein>
    <submittedName>
        <fullName evidence="3">Uncharacterized protein</fullName>
    </submittedName>
</protein>
<keyword evidence="4" id="KW-1185">Reference proteome</keyword>
<dbReference type="AlphaFoldDB" id="A0A1X0P8Q0"/>
<evidence type="ECO:0000256" key="2">
    <source>
        <dbReference type="SAM" id="SignalP"/>
    </source>
</evidence>
<name>A0A1X0P8Q0_9TRYP</name>
<evidence type="ECO:0000313" key="3">
    <source>
        <dbReference type="EMBL" id="ORC93205.1"/>
    </source>
</evidence>
<dbReference type="VEuPathDB" id="TriTrypDB:TM35_000025310"/>
<evidence type="ECO:0000256" key="1">
    <source>
        <dbReference type="SAM" id="Phobius"/>
    </source>
</evidence>
<proteinExistence type="predicted"/>
<accession>A0A1X0P8Q0</accession>
<feature type="transmembrane region" description="Helical" evidence="1">
    <location>
        <begin position="210"/>
        <end position="231"/>
    </location>
</feature>
<feature type="chain" id="PRO_5012416655" evidence="2">
    <location>
        <begin position="19"/>
        <end position="281"/>
    </location>
</feature>
<dbReference type="EMBL" id="NBCO01000002">
    <property type="protein sequence ID" value="ORC93205.1"/>
    <property type="molecule type" value="Genomic_DNA"/>
</dbReference>
<dbReference type="Proteomes" id="UP000192257">
    <property type="component" value="Unassembled WGS sequence"/>
</dbReference>
<feature type="signal peptide" evidence="2">
    <location>
        <begin position="1"/>
        <end position="18"/>
    </location>
</feature>
<keyword evidence="1" id="KW-1133">Transmembrane helix</keyword>
<dbReference type="GeneID" id="39981629"/>
<comment type="caution">
    <text evidence="3">The sequence shown here is derived from an EMBL/GenBank/DDBJ whole genome shotgun (WGS) entry which is preliminary data.</text>
</comment>
<keyword evidence="2" id="KW-0732">Signal</keyword>